<dbReference type="EMBL" id="JH651384">
    <property type="protein sequence ID" value="EIJ34592.1"/>
    <property type="molecule type" value="Genomic_DNA"/>
</dbReference>
<gene>
    <name evidence="2" type="ORF">Thini_2018</name>
</gene>
<protein>
    <submittedName>
        <fullName evidence="2">Uncharacterized protein</fullName>
    </submittedName>
</protein>
<feature type="chain" id="PRO_5024932165" evidence="1">
    <location>
        <begin position="33"/>
        <end position="114"/>
    </location>
</feature>
<keyword evidence="3" id="KW-1185">Reference proteome</keyword>
<dbReference type="Proteomes" id="UP000005317">
    <property type="component" value="Unassembled WGS sequence"/>
</dbReference>
<proteinExistence type="predicted"/>
<evidence type="ECO:0000256" key="1">
    <source>
        <dbReference type="SAM" id="SignalP"/>
    </source>
</evidence>
<dbReference type="AlphaFoldDB" id="A0A656HEH1"/>
<dbReference type="RefSeq" id="WP_002708520.1">
    <property type="nucleotide sequence ID" value="NZ_JH651384.1"/>
</dbReference>
<accession>A0A656HEH1</accession>
<feature type="signal peptide" evidence="1">
    <location>
        <begin position="1"/>
        <end position="32"/>
    </location>
</feature>
<organism evidence="2 3">
    <name type="scientific">Thiothrix nivea (strain ATCC 35100 / DSM 5205 / JP2)</name>
    <dbReference type="NCBI Taxonomy" id="870187"/>
    <lineage>
        <taxon>Bacteria</taxon>
        <taxon>Pseudomonadati</taxon>
        <taxon>Pseudomonadota</taxon>
        <taxon>Gammaproteobacteria</taxon>
        <taxon>Thiotrichales</taxon>
        <taxon>Thiotrichaceae</taxon>
        <taxon>Thiothrix</taxon>
    </lineage>
</organism>
<evidence type="ECO:0000313" key="3">
    <source>
        <dbReference type="Proteomes" id="UP000005317"/>
    </source>
</evidence>
<name>A0A656HEH1_THINJ</name>
<sequence precursor="true">MKLYSAFFYPRAKQYLLLTGSIALLAASTSTAATTVTLVATIKEQPVLAPASWTVFSIKDKEQKSPIATLPRHSGTVNLPNGFYCAKVQMQHKSGEAEFWVESGVDKVVSIPLD</sequence>
<reference evidence="3" key="1">
    <citation type="journal article" date="2011" name="Stand. Genomic Sci.">
        <title>Genome sequence of the filamentous, gliding Thiothrix nivea neotype strain (JP2(T)).</title>
        <authorList>
            <person name="Lapidus A."/>
            <person name="Nolan M."/>
            <person name="Lucas S."/>
            <person name="Glavina Del Rio T."/>
            <person name="Tice H."/>
            <person name="Cheng J.F."/>
            <person name="Tapia R."/>
            <person name="Han C."/>
            <person name="Goodwin L."/>
            <person name="Pitluck S."/>
            <person name="Liolios K."/>
            <person name="Pagani I."/>
            <person name="Ivanova N."/>
            <person name="Huntemann M."/>
            <person name="Mavromatis K."/>
            <person name="Mikhailova N."/>
            <person name="Pati A."/>
            <person name="Chen A."/>
            <person name="Palaniappan K."/>
            <person name="Land M."/>
            <person name="Brambilla E.M."/>
            <person name="Rohde M."/>
            <person name="Abt B."/>
            <person name="Verbarg S."/>
            <person name="Goker M."/>
            <person name="Bristow J."/>
            <person name="Eisen J.A."/>
            <person name="Markowitz V."/>
            <person name="Hugenholtz P."/>
            <person name="Kyrpides N.C."/>
            <person name="Klenk H.P."/>
            <person name="Woyke T."/>
        </authorList>
    </citation>
    <scope>NUCLEOTIDE SEQUENCE [LARGE SCALE GENOMIC DNA]</scope>
    <source>
        <strain evidence="3">ATCC 35100 / DSM 5205 / JP2</strain>
    </source>
</reference>
<evidence type="ECO:0000313" key="2">
    <source>
        <dbReference type="EMBL" id="EIJ34592.1"/>
    </source>
</evidence>
<keyword evidence="1" id="KW-0732">Signal</keyword>
<dbReference type="OrthoDB" id="9963560at2"/>